<reference evidence="6" key="2">
    <citation type="submission" date="2025-08" db="UniProtKB">
        <authorList>
            <consortium name="RefSeq"/>
        </authorList>
    </citation>
    <scope>IDENTIFICATION</scope>
</reference>
<keyword evidence="2" id="KW-0547">Nucleotide-binding</keyword>
<dbReference type="InterPro" id="IPR004130">
    <property type="entry name" value="Gpn"/>
</dbReference>
<proteinExistence type="inferred from homology"/>
<dbReference type="AlphaFoldDB" id="A0A8B6X0T8"/>
<keyword evidence="3" id="KW-0378">Hydrolase</keyword>
<evidence type="ECO:0000313" key="6">
    <source>
        <dbReference type="RefSeq" id="WP_028309918.1"/>
    </source>
</evidence>
<dbReference type="Proteomes" id="UP000675920">
    <property type="component" value="Unplaced"/>
</dbReference>
<protein>
    <submittedName>
        <fullName evidence="6">GTP-binding protein</fullName>
        <ecNumber evidence="6">3.6.5.-</ecNumber>
    </submittedName>
</protein>
<sequence>MQTDRSRNHNKIVFAGTVGAGKSTAIAALSDIQVVSTEQNATDDTARIKKTTTVAMDYGVLQLPEGDKVMLYGTPGQERFSFMWEILAEGGIGLVLLVNNAESRPLESLAFYLEAFQQFIAGTAVVIGITHTDTHPEPTLADYRRRLRELDYFPAPAVFTVDARKRTDIAALVRALMFTLDPGMADA</sequence>
<evidence type="ECO:0000256" key="2">
    <source>
        <dbReference type="ARBA" id="ARBA00022741"/>
    </source>
</evidence>
<dbReference type="GO" id="GO:0016787">
    <property type="term" value="F:hydrolase activity"/>
    <property type="evidence" value="ECO:0007669"/>
    <property type="project" value="UniProtKB-KW"/>
</dbReference>
<evidence type="ECO:0000256" key="1">
    <source>
        <dbReference type="ARBA" id="ARBA00005290"/>
    </source>
</evidence>
<evidence type="ECO:0000256" key="4">
    <source>
        <dbReference type="ARBA" id="ARBA00023134"/>
    </source>
</evidence>
<comment type="similarity">
    <text evidence="1">Belongs to the GPN-loop GTPase family.</text>
</comment>
<reference evidence="6" key="1">
    <citation type="journal article" date="2001" name="Physiol. Rev.">
        <title>Small GTP-binding proteins.</title>
        <authorList>
            <person name="Takai Y."/>
            <person name="Sasaki T."/>
            <person name="Matozaki T."/>
        </authorList>
    </citation>
    <scope>NUCLEOTIDE SEQUENCE</scope>
</reference>
<dbReference type="Pfam" id="PF03029">
    <property type="entry name" value="ATP_bind_1"/>
    <property type="match status" value="1"/>
</dbReference>
<keyword evidence="5" id="KW-1185">Reference proteome</keyword>
<dbReference type="CDD" id="cd00882">
    <property type="entry name" value="Ras_like_GTPase"/>
    <property type="match status" value="1"/>
</dbReference>
<dbReference type="Gene3D" id="3.40.50.300">
    <property type="entry name" value="P-loop containing nucleotide triphosphate hydrolases"/>
    <property type="match status" value="1"/>
</dbReference>
<dbReference type="OrthoDB" id="4319884at2"/>
<dbReference type="PANTHER" id="PTHR42708:SF1">
    <property type="entry name" value="GLIDING MOTILITY PROTEIN MGLA"/>
    <property type="match status" value="1"/>
</dbReference>
<dbReference type="InterPro" id="IPR052705">
    <property type="entry name" value="Gliding_Motility_GTPase"/>
</dbReference>
<dbReference type="RefSeq" id="WP_028309918.1">
    <property type="nucleotide sequence ID" value="NZ_AXWS01000002.1"/>
</dbReference>
<dbReference type="EC" id="3.6.5.-" evidence="6"/>
<dbReference type="GO" id="GO:0005525">
    <property type="term" value="F:GTP binding"/>
    <property type="evidence" value="ECO:0007669"/>
    <property type="project" value="UniProtKB-KW"/>
</dbReference>
<evidence type="ECO:0000256" key="3">
    <source>
        <dbReference type="ARBA" id="ARBA00022801"/>
    </source>
</evidence>
<organism evidence="5 6">
    <name type="scientific">Derxia gummosa DSM 723</name>
    <dbReference type="NCBI Taxonomy" id="1121388"/>
    <lineage>
        <taxon>Bacteria</taxon>
        <taxon>Pseudomonadati</taxon>
        <taxon>Pseudomonadota</taxon>
        <taxon>Betaproteobacteria</taxon>
        <taxon>Burkholderiales</taxon>
        <taxon>Alcaligenaceae</taxon>
        <taxon>Derxia</taxon>
    </lineage>
</organism>
<keyword evidence="4" id="KW-0342">GTP-binding</keyword>
<dbReference type="SUPFAM" id="SSF52540">
    <property type="entry name" value="P-loop containing nucleoside triphosphate hydrolases"/>
    <property type="match status" value="1"/>
</dbReference>
<name>A0A8B6X0T8_9BURK</name>
<dbReference type="InterPro" id="IPR027417">
    <property type="entry name" value="P-loop_NTPase"/>
</dbReference>
<dbReference type="PANTHER" id="PTHR42708">
    <property type="entry name" value="ATP/GTP-BINDING PROTEIN-RELATED"/>
    <property type="match status" value="1"/>
</dbReference>
<accession>A0A8B6X0T8</accession>
<evidence type="ECO:0000313" key="5">
    <source>
        <dbReference type="Proteomes" id="UP000675920"/>
    </source>
</evidence>